<dbReference type="EMBL" id="CP130144">
    <property type="protein sequence ID" value="WNZ43340.1"/>
    <property type="molecule type" value="Genomic_DNA"/>
</dbReference>
<accession>A0AA96X0M5</accession>
<dbReference type="InterPro" id="IPR012337">
    <property type="entry name" value="RNaseH-like_sf"/>
</dbReference>
<dbReference type="InterPro" id="IPR002559">
    <property type="entry name" value="Transposase_11"/>
</dbReference>
<evidence type="ECO:0000313" key="2">
    <source>
        <dbReference type="EMBL" id="WNZ43340.1"/>
    </source>
</evidence>
<name>A0AA96X0M5_LEPBY</name>
<reference evidence="2" key="1">
    <citation type="journal article" date="2023" name="Plants (Basel)">
        <title>Genomic Analysis of Leptolyngbya boryana CZ1 Reveals Efficient Carbon Fixation Modules.</title>
        <authorList>
            <person name="Bai X."/>
            <person name="Wang H."/>
            <person name="Cheng W."/>
            <person name="Wang J."/>
            <person name="Ma M."/>
            <person name="Hu H."/>
            <person name="Song Z."/>
            <person name="Ma H."/>
            <person name="Fan Y."/>
            <person name="Du C."/>
            <person name="Xu J."/>
        </authorList>
    </citation>
    <scope>NUCLEOTIDE SEQUENCE</scope>
    <source>
        <strain evidence="2">CZ1</strain>
    </source>
</reference>
<protein>
    <submittedName>
        <fullName evidence="2">IS4 family transposase</fullName>
    </submittedName>
</protein>
<evidence type="ECO:0000259" key="1">
    <source>
        <dbReference type="Pfam" id="PF01609"/>
    </source>
</evidence>
<dbReference type="GO" id="GO:0006313">
    <property type="term" value="P:DNA transposition"/>
    <property type="evidence" value="ECO:0007669"/>
    <property type="project" value="InterPro"/>
</dbReference>
<feature type="domain" description="Transposase IS4-like" evidence="1">
    <location>
        <begin position="137"/>
        <end position="300"/>
    </location>
</feature>
<organism evidence="2">
    <name type="scientific">Leptolyngbya boryana CZ1</name>
    <dbReference type="NCBI Taxonomy" id="3060204"/>
    <lineage>
        <taxon>Bacteria</taxon>
        <taxon>Bacillati</taxon>
        <taxon>Cyanobacteriota</taxon>
        <taxon>Cyanophyceae</taxon>
        <taxon>Leptolyngbyales</taxon>
        <taxon>Leptolyngbyaceae</taxon>
        <taxon>Leptolyngbya group</taxon>
        <taxon>Leptolyngbya</taxon>
    </lineage>
</organism>
<dbReference type="GO" id="GO:0003677">
    <property type="term" value="F:DNA binding"/>
    <property type="evidence" value="ECO:0007669"/>
    <property type="project" value="InterPro"/>
</dbReference>
<dbReference type="RefSeq" id="WP_316425669.1">
    <property type="nucleotide sequence ID" value="NZ_CP130144.1"/>
</dbReference>
<dbReference type="InterPro" id="IPR047658">
    <property type="entry name" value="IS4-like_transpos"/>
</dbReference>
<dbReference type="Gene3D" id="3.90.350.10">
    <property type="entry name" value="Transposase Inhibitor Protein From Tn5, Chain A, domain 1"/>
    <property type="match status" value="1"/>
</dbReference>
<dbReference type="NCBIfam" id="NF033591">
    <property type="entry name" value="transpos_IS4_2"/>
    <property type="match status" value="1"/>
</dbReference>
<sequence>MLPSFYQSCLKSQLSAAQFITLEILVELLQQERRISIERLATLFPQPILFESRRRNLQRFLSLPQMTPEALWFPIVKQWFKQHLPRGQQLQIVLDRTQWHEHNLMMVSFVYQNRAIPLYWTWLDKQGQSSLREQQKVLRPVFHLLKKRRFVLLGDREFHSIELAAWCVQQKVSFVFRLPKSTTVQPETGASFSRLDELPQSPGVPEQYLQIPVTQKRGFGRHNLVIYQKRAHAQSTTPEVWYLLTNLTDVDQVLFFYDFRFCIEPGFKDLKSGGYHLEDCHANPHRFTALLVLMTIAYSLASMQGNRIRKKQVQRYVGRVKEPKRIQNRHSQFWIGLYGSLWIGSLNLWSTLAHQLMTLKPQKRPFFQRGLNAISLIQSAL</sequence>
<proteinExistence type="predicted"/>
<dbReference type="GO" id="GO:0004803">
    <property type="term" value="F:transposase activity"/>
    <property type="evidence" value="ECO:0007669"/>
    <property type="project" value="InterPro"/>
</dbReference>
<dbReference type="SUPFAM" id="SSF53098">
    <property type="entry name" value="Ribonuclease H-like"/>
    <property type="match status" value="1"/>
</dbReference>
<gene>
    <name evidence="2" type="ORF">Q2T42_15910</name>
</gene>
<dbReference type="AlphaFoldDB" id="A0AA96X0M5"/>
<dbReference type="Pfam" id="PF01609">
    <property type="entry name" value="DDE_Tnp_1"/>
    <property type="match status" value="1"/>
</dbReference>
<reference evidence="2" key="2">
    <citation type="submission" date="2023-07" db="EMBL/GenBank/DDBJ databases">
        <authorList>
            <person name="Bai X.-H."/>
            <person name="Wang H.-H."/>
            <person name="Wang J."/>
            <person name="Ma M.-Y."/>
            <person name="Hu H.-H."/>
            <person name="Song Z.-L."/>
            <person name="Ma H.-G."/>
            <person name="Fan Y."/>
            <person name="Du C.-Y."/>
            <person name="Xu J.-C."/>
        </authorList>
    </citation>
    <scope>NUCLEOTIDE SEQUENCE</scope>
    <source>
        <strain evidence="2">CZ1</strain>
    </source>
</reference>